<dbReference type="RefSeq" id="YP_007006562.1">
    <property type="nucleotide sequence ID" value="NC_019519.1"/>
</dbReference>
<evidence type="ECO:0000313" key="2">
    <source>
        <dbReference type="Proteomes" id="UP000003754"/>
    </source>
</evidence>
<keyword evidence="2" id="KW-1185">Reference proteome</keyword>
<reference evidence="1 2" key="1">
    <citation type="submission" date="2011-12" db="EMBL/GenBank/DDBJ databases">
        <title>The genome sequence of the flagella-specific Agrobacterium bacteriophage 7-7-1.</title>
        <authorList>
            <person name="Schmitt R."/>
            <person name="Van den Bossche A."/>
            <person name="Lavigne R."/>
            <person name="Kropinski A.M."/>
        </authorList>
    </citation>
    <scope>NUCLEOTIDE SEQUENCE [LARGE SCALE GENOMIC DNA]</scope>
</reference>
<dbReference type="Proteomes" id="UP000003754">
    <property type="component" value="Segment"/>
</dbReference>
<dbReference type="SUPFAM" id="SSF82171">
    <property type="entry name" value="DPP6 N-terminal domain-like"/>
    <property type="match status" value="1"/>
</dbReference>
<accession>J7FA76</accession>
<name>J7FA76_9CAUD</name>
<protein>
    <submittedName>
        <fullName evidence="1">Structural protein</fullName>
    </submittedName>
</protein>
<proteinExistence type="predicted"/>
<evidence type="ECO:0000313" key="1">
    <source>
        <dbReference type="EMBL" id="AFH19804.1"/>
    </source>
</evidence>
<organism evidence="1 2">
    <name type="scientific">Agrobacterium phage 7-7-1</name>
    <dbReference type="NCBI Taxonomy" id="1161931"/>
    <lineage>
        <taxon>Viruses</taxon>
        <taxon>Duplodnaviria</taxon>
        <taxon>Heunggongvirae</taxon>
        <taxon>Uroviricota</taxon>
        <taxon>Caudoviricetes</taxon>
        <taxon>Schmittlotzvirus</taxon>
        <taxon>Schmittlotzvirus sv771</taxon>
    </lineage>
</organism>
<sequence>MAKGKPYLATWAANVLSLWRMDSNNVFQAVANAAVNSSLALASLPFSLAASFTPDSKFVSVSWRDGAGFVAARSYSTTALALIGNQTIVNNVSATWGAFADKNKLGLVSALATIDTTSNGRKTNLVTGALEVAANIRSLVYTPNYAKVAIHPNGSYLIRPRSNPTGSQGININFNTVAPGVAGYPDFTSIAQTTTATSPQIAAVAAAWSPGGDLIYFLNTAGEIVVVPFNTPATLTPSSAQVIAAVGQTVSTVPSNGLGVAEGSQIIPDRSGSFVAVVHYNSSAYTTVIYQRVGSTLTEIQRIAGFGKAAAFTEDSRYIIDVNSKKAFGLNPVTGLYDVDVSATMLANVPVSPFGFLSADIDAVEGIANVYNVAVSRFLSCGVALNGLKMIFLSPAASFNASATTIAAAVNGFAVSDPNVPATGLALQNAQIVDGVGGQVTLKADDLAVSVANDFTFRYSALVDETNDKPIAFFDWGENFTIDALSGVDIDLSSRGIVLFGV</sequence>
<dbReference type="EMBL" id="JQ312117">
    <property type="protein sequence ID" value="AFH19804.1"/>
    <property type="molecule type" value="Genomic_DNA"/>
</dbReference>
<gene>
    <name evidence="1" type="ORF">7-7-1_000107</name>
</gene>
<dbReference type="GeneID" id="14012059"/>
<dbReference type="KEGG" id="vg:14012059"/>